<dbReference type="PANTHER" id="PTHR33164:SF106">
    <property type="entry name" value="TRANSCRIPTIONAL REGULATORY PROTEIN"/>
    <property type="match status" value="1"/>
</dbReference>
<keyword evidence="3" id="KW-1185">Reference proteome</keyword>
<dbReference type="PROSITE" id="PS50995">
    <property type="entry name" value="HTH_MARR_2"/>
    <property type="match status" value="1"/>
</dbReference>
<proteinExistence type="predicted"/>
<name>A0ABT1HVG1_STRSD</name>
<dbReference type="Gene3D" id="1.10.10.10">
    <property type="entry name" value="Winged helix-like DNA-binding domain superfamily/Winged helix DNA-binding domain"/>
    <property type="match status" value="1"/>
</dbReference>
<gene>
    <name evidence="2" type="ORF">LX15_003214</name>
</gene>
<sequence>MDEKTGVCAVGEAAGGADAARRVSELGRSLGAATVMFHSQVAERLGVSPSDHKCLDLALQARTPITAGRLAELSGLSTGAVTGVIDRLERAGYVRRVRDPRDRRKVLVETTGAHERIAAGLFDGLRRGVEEIVALYDESQLAAVEGFLEAMTEVLRRETARLGELPPAIRR</sequence>
<dbReference type="Pfam" id="PF01047">
    <property type="entry name" value="MarR"/>
    <property type="match status" value="1"/>
</dbReference>
<dbReference type="PANTHER" id="PTHR33164">
    <property type="entry name" value="TRANSCRIPTIONAL REGULATOR, MARR FAMILY"/>
    <property type="match status" value="1"/>
</dbReference>
<dbReference type="SUPFAM" id="SSF46785">
    <property type="entry name" value="Winged helix' DNA-binding domain"/>
    <property type="match status" value="1"/>
</dbReference>
<dbReference type="RefSeq" id="WP_253670401.1">
    <property type="nucleotide sequence ID" value="NZ_JAMTCP010000017.1"/>
</dbReference>
<dbReference type="Proteomes" id="UP001205311">
    <property type="component" value="Unassembled WGS sequence"/>
</dbReference>
<dbReference type="EMBL" id="JAMTCP010000017">
    <property type="protein sequence ID" value="MCP2259509.1"/>
    <property type="molecule type" value="Genomic_DNA"/>
</dbReference>
<dbReference type="InterPro" id="IPR036390">
    <property type="entry name" value="WH_DNA-bd_sf"/>
</dbReference>
<accession>A0ABT1HVG1</accession>
<protein>
    <submittedName>
        <fullName evidence="2">DNA-binding transcriptional regulator, MarR family</fullName>
    </submittedName>
</protein>
<feature type="domain" description="HTH marR-type" evidence="1">
    <location>
        <begin position="16"/>
        <end position="153"/>
    </location>
</feature>
<dbReference type="SMART" id="SM00347">
    <property type="entry name" value="HTH_MARR"/>
    <property type="match status" value="1"/>
</dbReference>
<evidence type="ECO:0000313" key="3">
    <source>
        <dbReference type="Proteomes" id="UP001205311"/>
    </source>
</evidence>
<dbReference type="InterPro" id="IPR039422">
    <property type="entry name" value="MarR/SlyA-like"/>
</dbReference>
<organism evidence="2 3">
    <name type="scientific">Streptoalloteichus tenebrarius (strain ATCC 17920 / DSM 40477 / JCM 4838 / CBS 697.72 / NBRC 16177 / NCIMB 11028 / NRRL B-12390 / A12253. 1 / ISP 5477)</name>
    <name type="common">Streptomyces tenebrarius</name>
    <dbReference type="NCBI Taxonomy" id="1933"/>
    <lineage>
        <taxon>Bacteria</taxon>
        <taxon>Bacillati</taxon>
        <taxon>Actinomycetota</taxon>
        <taxon>Actinomycetes</taxon>
        <taxon>Pseudonocardiales</taxon>
        <taxon>Pseudonocardiaceae</taxon>
        <taxon>Streptoalloteichus</taxon>
    </lineage>
</organism>
<dbReference type="InterPro" id="IPR036388">
    <property type="entry name" value="WH-like_DNA-bd_sf"/>
</dbReference>
<dbReference type="GO" id="GO:0003677">
    <property type="term" value="F:DNA binding"/>
    <property type="evidence" value="ECO:0007669"/>
    <property type="project" value="UniProtKB-KW"/>
</dbReference>
<dbReference type="InterPro" id="IPR000835">
    <property type="entry name" value="HTH_MarR-typ"/>
</dbReference>
<evidence type="ECO:0000313" key="2">
    <source>
        <dbReference type="EMBL" id="MCP2259509.1"/>
    </source>
</evidence>
<keyword evidence="2" id="KW-0238">DNA-binding</keyword>
<comment type="caution">
    <text evidence="2">The sequence shown here is derived from an EMBL/GenBank/DDBJ whole genome shotgun (WGS) entry which is preliminary data.</text>
</comment>
<reference evidence="2 3" key="1">
    <citation type="submission" date="2022-06" db="EMBL/GenBank/DDBJ databases">
        <title>Genomic Encyclopedia of Archaeal and Bacterial Type Strains, Phase II (KMG-II): from individual species to whole genera.</title>
        <authorList>
            <person name="Goeker M."/>
        </authorList>
    </citation>
    <scope>NUCLEOTIDE SEQUENCE [LARGE SCALE GENOMIC DNA]</scope>
    <source>
        <strain evidence="2 3">DSM 40477</strain>
    </source>
</reference>
<evidence type="ECO:0000259" key="1">
    <source>
        <dbReference type="PROSITE" id="PS50995"/>
    </source>
</evidence>